<reference evidence="1 2" key="1">
    <citation type="submission" date="2018-01" db="EMBL/GenBank/DDBJ databases">
        <title>Cryobacterium sp. nov., from glaciers in China.</title>
        <authorList>
            <person name="Liu Q."/>
            <person name="Xin Y.-H."/>
        </authorList>
    </citation>
    <scope>NUCLEOTIDE SEQUENCE [LARGE SCALE GENOMIC DNA]</scope>
    <source>
        <strain evidence="1 2">TMB1-8</strain>
    </source>
</reference>
<comment type="caution">
    <text evidence="1">The sequence shown here is derived from an EMBL/GenBank/DDBJ whole genome shotgun (WGS) entry which is preliminary data.</text>
</comment>
<dbReference type="EMBL" id="PPXF01000058">
    <property type="protein sequence ID" value="POH61419.1"/>
    <property type="molecule type" value="Genomic_DNA"/>
</dbReference>
<proteinExistence type="predicted"/>
<dbReference type="RefSeq" id="WP_103431622.1">
    <property type="nucleotide sequence ID" value="NZ_PPXF01000058.1"/>
</dbReference>
<dbReference type="Gene3D" id="1.50.10.20">
    <property type="match status" value="1"/>
</dbReference>
<protein>
    <recommendedName>
        <fullName evidence="3">Squalene cyclase C-terminal domain-containing protein</fullName>
    </recommendedName>
</protein>
<dbReference type="Proteomes" id="UP000237104">
    <property type="component" value="Unassembled WGS sequence"/>
</dbReference>
<sequence>MTQPHDPDTVAWLLDGDPAIRWQTLRDLTDASAAEVDAERARVATNGWGAQLLGLQDPDGGWAGALYSPKWTSTTYTLLLLHWLGLPRGNEQALVGCRRLWDEARVYDGGLTFARSIREPETCITGMLVLLAAGFGHADGRVDPTVDWLLGQQLADGGWNCESIRSGSRHGSFHTSVTVLDALLVYERTGGTVPVSAAMRAGREFFLQHQLYRSHRTGEIVDPVFTRFPFPPQWHFDVLRGLEHFRVSDAPRDARLTDAIAAVRASRRSDERWPMYRPYPGRYWFRLETPGPSRWTTLRALRVLRWWDDGPDAG</sequence>
<dbReference type="OrthoDB" id="370326at2"/>
<organism evidence="1 2">
    <name type="scientific">Cryobacterium zongtaii</name>
    <dbReference type="NCBI Taxonomy" id="1259217"/>
    <lineage>
        <taxon>Bacteria</taxon>
        <taxon>Bacillati</taxon>
        <taxon>Actinomycetota</taxon>
        <taxon>Actinomycetes</taxon>
        <taxon>Micrococcales</taxon>
        <taxon>Microbacteriaceae</taxon>
        <taxon>Cryobacterium</taxon>
    </lineage>
</organism>
<evidence type="ECO:0000313" key="2">
    <source>
        <dbReference type="Proteomes" id="UP000237104"/>
    </source>
</evidence>
<dbReference type="SUPFAM" id="SSF48239">
    <property type="entry name" value="Terpenoid cyclases/Protein prenyltransferases"/>
    <property type="match status" value="1"/>
</dbReference>
<gene>
    <name evidence="1" type="ORF">C3B59_12270</name>
</gene>
<dbReference type="InterPro" id="IPR008930">
    <property type="entry name" value="Terpenoid_cyclase/PrenylTrfase"/>
</dbReference>
<evidence type="ECO:0008006" key="3">
    <source>
        <dbReference type="Google" id="ProtNLM"/>
    </source>
</evidence>
<accession>A0A2S3Z792</accession>
<dbReference type="AlphaFoldDB" id="A0A2S3Z792"/>
<evidence type="ECO:0000313" key="1">
    <source>
        <dbReference type="EMBL" id="POH61419.1"/>
    </source>
</evidence>
<name>A0A2S3Z792_9MICO</name>